<dbReference type="OrthoDB" id="10306609at2759"/>
<keyword evidence="2" id="KW-1185">Reference proteome</keyword>
<dbReference type="EMBL" id="CCYA01000240">
    <property type="protein sequence ID" value="CEH14353.1"/>
    <property type="molecule type" value="Genomic_DNA"/>
</dbReference>
<evidence type="ECO:0000313" key="1">
    <source>
        <dbReference type="EMBL" id="CEH14353.1"/>
    </source>
</evidence>
<accession>A0A0P1BFC5</accession>
<protein>
    <recommendedName>
        <fullName evidence="3">F-box domain-containing protein</fullName>
    </recommendedName>
</protein>
<reference evidence="1 2" key="1">
    <citation type="submission" date="2014-09" db="EMBL/GenBank/DDBJ databases">
        <authorList>
            <person name="Magalhaes I.L.F."/>
            <person name="Oliveira U."/>
            <person name="Santos F.R."/>
            <person name="Vidigal T.H.D.A."/>
            <person name="Brescovit A.D."/>
            <person name="Santos A.J."/>
        </authorList>
    </citation>
    <scope>NUCLEOTIDE SEQUENCE [LARGE SCALE GENOMIC DNA]</scope>
</reference>
<proteinExistence type="predicted"/>
<organism evidence="1 2">
    <name type="scientific">Ceraceosorus bombacis</name>
    <dbReference type="NCBI Taxonomy" id="401625"/>
    <lineage>
        <taxon>Eukaryota</taxon>
        <taxon>Fungi</taxon>
        <taxon>Dikarya</taxon>
        <taxon>Basidiomycota</taxon>
        <taxon>Ustilaginomycotina</taxon>
        <taxon>Exobasidiomycetes</taxon>
        <taxon>Ceraceosorales</taxon>
        <taxon>Ceraceosoraceae</taxon>
        <taxon>Ceraceosorus</taxon>
    </lineage>
</organism>
<evidence type="ECO:0000313" key="2">
    <source>
        <dbReference type="Proteomes" id="UP000054845"/>
    </source>
</evidence>
<name>A0A0P1BFC5_9BASI</name>
<sequence length="514" mass="58240">MSDPFAELPLEVLQLILDHVHPYDWRDPRSRGLPRNRWLPFLSASPACFAYIMRKNWRHLTARMDRILGQIESLEALPWLCDEVQSVNTGEEHLSYNAFAPELWSPGGSRCAFLDPDIRSIPPIETRVFMDRRRILRRLYSDHENLLTSEIVERLAQRKQRAVEQGRPESPLPPCPLRHLCDLCANQDKEGWPWKEPADFYDSDAFTFETPDADWTKTEDALAGRNGPFGKGLIPNMENYNDYEKALLRLLELCRPARLICDERAWRLSEEAVTRIAELGCVKELSIGAQIVDCGVRNAGCTSNDTHIPIPSYYALLIKQAEKLTISVEWQHDDAGRVDAADFNVDEWDAESLRAEYATSGDARQIFPPRKLIDDASPNSLAGRLLYLLEAATQVEQLVIMDMFAEAALYSARLLPLFACLHSLLFADAYHCGEESPDLDGPSAPTTHALQQLRPEFLDLVAAKPQAPFLTVEDVQQVANQEQMKPIAENLRKMAPQIVERFNAREGFDTSKAG</sequence>
<dbReference type="AlphaFoldDB" id="A0A0P1BFC5"/>
<evidence type="ECO:0008006" key="3">
    <source>
        <dbReference type="Google" id="ProtNLM"/>
    </source>
</evidence>
<dbReference type="Proteomes" id="UP000054845">
    <property type="component" value="Unassembled WGS sequence"/>
</dbReference>